<organism evidence="2 3">
    <name type="scientific">Streptomyces griseoloalbus</name>
    <dbReference type="NCBI Taxonomy" id="67303"/>
    <lineage>
        <taxon>Bacteria</taxon>
        <taxon>Bacillati</taxon>
        <taxon>Actinomycetota</taxon>
        <taxon>Actinomycetes</taxon>
        <taxon>Kitasatosporales</taxon>
        <taxon>Streptomycetaceae</taxon>
        <taxon>Streptomyces</taxon>
    </lineage>
</organism>
<keyword evidence="2" id="KW-0255">Endonuclease</keyword>
<dbReference type="Proteomes" id="UP001551582">
    <property type="component" value="Unassembled WGS sequence"/>
</dbReference>
<keyword evidence="2" id="KW-0540">Nuclease</keyword>
<dbReference type="EMBL" id="JBEZLS010000022">
    <property type="protein sequence ID" value="MEU9354513.1"/>
    <property type="molecule type" value="Genomic_DNA"/>
</dbReference>
<keyword evidence="2" id="KW-0378">Hydrolase</keyword>
<accession>A0ABV3EBJ0</accession>
<comment type="caution">
    <text evidence="2">The sequence shown here is derived from an EMBL/GenBank/DDBJ whole genome shotgun (WGS) entry which is preliminary data.</text>
</comment>
<proteinExistence type="predicted"/>
<dbReference type="InterPro" id="IPR003615">
    <property type="entry name" value="HNH_nuc"/>
</dbReference>
<dbReference type="RefSeq" id="WP_359985916.1">
    <property type="nucleotide sequence ID" value="NZ_JBEZLS010000022.1"/>
</dbReference>
<gene>
    <name evidence="2" type="ORF">AB0D65_26930</name>
</gene>
<evidence type="ECO:0000313" key="2">
    <source>
        <dbReference type="EMBL" id="MEU9354513.1"/>
    </source>
</evidence>
<sequence length="77" mass="8436">MPYACDSCGNTGQWPGRPITLQIDHVNGDWRDNRRENLRCLCPNCHALTETWCRQKGRAGLAGGPVHPYTGVAGQAS</sequence>
<name>A0ABV3EBJ0_9ACTN</name>
<feature type="domain" description="HNH nuclease" evidence="1">
    <location>
        <begin position="12"/>
        <end position="41"/>
    </location>
</feature>
<protein>
    <submittedName>
        <fullName evidence="2">HNH endonuclease</fullName>
    </submittedName>
</protein>
<reference evidence="2 3" key="1">
    <citation type="submission" date="2024-06" db="EMBL/GenBank/DDBJ databases">
        <title>The Natural Products Discovery Center: Release of the First 8490 Sequenced Strains for Exploring Actinobacteria Biosynthetic Diversity.</title>
        <authorList>
            <person name="Kalkreuter E."/>
            <person name="Kautsar S.A."/>
            <person name="Yang D."/>
            <person name="Bader C.D."/>
            <person name="Teijaro C.N."/>
            <person name="Fluegel L."/>
            <person name="Davis C.M."/>
            <person name="Simpson J.R."/>
            <person name="Lauterbach L."/>
            <person name="Steele A.D."/>
            <person name="Gui C."/>
            <person name="Meng S."/>
            <person name="Li G."/>
            <person name="Viehrig K."/>
            <person name="Ye F."/>
            <person name="Su P."/>
            <person name="Kiefer A.F."/>
            <person name="Nichols A."/>
            <person name="Cepeda A.J."/>
            <person name="Yan W."/>
            <person name="Fan B."/>
            <person name="Jiang Y."/>
            <person name="Adhikari A."/>
            <person name="Zheng C.-J."/>
            <person name="Schuster L."/>
            <person name="Cowan T.M."/>
            <person name="Smanski M.J."/>
            <person name="Chevrette M.G."/>
            <person name="De Carvalho L.P.S."/>
            <person name="Shen B."/>
        </authorList>
    </citation>
    <scope>NUCLEOTIDE SEQUENCE [LARGE SCALE GENOMIC DNA]</scope>
    <source>
        <strain evidence="2 3">NPDC048274</strain>
    </source>
</reference>
<evidence type="ECO:0000259" key="1">
    <source>
        <dbReference type="Pfam" id="PF13392"/>
    </source>
</evidence>
<dbReference type="GO" id="GO:0004519">
    <property type="term" value="F:endonuclease activity"/>
    <property type="evidence" value="ECO:0007669"/>
    <property type="project" value="UniProtKB-KW"/>
</dbReference>
<dbReference type="CDD" id="cd00085">
    <property type="entry name" value="HNHc"/>
    <property type="match status" value="1"/>
</dbReference>
<keyword evidence="3" id="KW-1185">Reference proteome</keyword>
<dbReference type="Pfam" id="PF13392">
    <property type="entry name" value="HNH_3"/>
    <property type="match status" value="1"/>
</dbReference>
<evidence type="ECO:0000313" key="3">
    <source>
        <dbReference type="Proteomes" id="UP001551582"/>
    </source>
</evidence>